<keyword evidence="2" id="KW-1185">Reference proteome</keyword>
<reference evidence="1" key="2">
    <citation type="submission" date="2020-11" db="EMBL/GenBank/DDBJ databases">
        <authorList>
            <person name="McCartney M.A."/>
            <person name="Auch B."/>
            <person name="Kono T."/>
            <person name="Mallez S."/>
            <person name="Becker A."/>
            <person name="Gohl D.M."/>
            <person name="Silverstein K.A.T."/>
            <person name="Koren S."/>
            <person name="Bechman K.B."/>
            <person name="Herman A."/>
            <person name="Abrahante J.E."/>
            <person name="Garbe J."/>
        </authorList>
    </citation>
    <scope>NUCLEOTIDE SEQUENCE</scope>
    <source>
        <strain evidence="1">Duluth1</strain>
        <tissue evidence="1">Whole animal</tissue>
    </source>
</reference>
<organism evidence="1 2">
    <name type="scientific">Dreissena polymorpha</name>
    <name type="common">Zebra mussel</name>
    <name type="synonym">Mytilus polymorpha</name>
    <dbReference type="NCBI Taxonomy" id="45954"/>
    <lineage>
        <taxon>Eukaryota</taxon>
        <taxon>Metazoa</taxon>
        <taxon>Spiralia</taxon>
        <taxon>Lophotrochozoa</taxon>
        <taxon>Mollusca</taxon>
        <taxon>Bivalvia</taxon>
        <taxon>Autobranchia</taxon>
        <taxon>Heteroconchia</taxon>
        <taxon>Euheterodonta</taxon>
        <taxon>Imparidentia</taxon>
        <taxon>Neoheterodontei</taxon>
        <taxon>Myida</taxon>
        <taxon>Dreissenoidea</taxon>
        <taxon>Dreissenidae</taxon>
        <taxon>Dreissena</taxon>
    </lineage>
</organism>
<evidence type="ECO:0000313" key="1">
    <source>
        <dbReference type="EMBL" id="KAH3896167.1"/>
    </source>
</evidence>
<reference evidence="1" key="1">
    <citation type="journal article" date="2019" name="bioRxiv">
        <title>The Genome of the Zebra Mussel, Dreissena polymorpha: A Resource for Invasive Species Research.</title>
        <authorList>
            <person name="McCartney M.A."/>
            <person name="Auch B."/>
            <person name="Kono T."/>
            <person name="Mallez S."/>
            <person name="Zhang Y."/>
            <person name="Obille A."/>
            <person name="Becker A."/>
            <person name="Abrahante J.E."/>
            <person name="Garbe J."/>
            <person name="Badalamenti J.P."/>
            <person name="Herman A."/>
            <person name="Mangelson H."/>
            <person name="Liachko I."/>
            <person name="Sullivan S."/>
            <person name="Sone E.D."/>
            <person name="Koren S."/>
            <person name="Silverstein K.A.T."/>
            <person name="Beckman K.B."/>
            <person name="Gohl D.M."/>
        </authorList>
    </citation>
    <scope>NUCLEOTIDE SEQUENCE</scope>
    <source>
        <strain evidence="1">Duluth1</strain>
        <tissue evidence="1">Whole animal</tissue>
    </source>
</reference>
<name>A0A9D4NGM2_DREPO</name>
<sequence>MNTVSSQLVNNSDSIHPFLLLPQTASSDPSSIFLVILRPGNTLIGLRNCAAALMPTRTVIWDLSDADTL</sequence>
<dbReference type="Proteomes" id="UP000828390">
    <property type="component" value="Unassembled WGS sequence"/>
</dbReference>
<dbReference type="AlphaFoldDB" id="A0A9D4NGM2"/>
<dbReference type="EMBL" id="JAIWYP010000001">
    <property type="protein sequence ID" value="KAH3896167.1"/>
    <property type="molecule type" value="Genomic_DNA"/>
</dbReference>
<evidence type="ECO:0000313" key="2">
    <source>
        <dbReference type="Proteomes" id="UP000828390"/>
    </source>
</evidence>
<comment type="caution">
    <text evidence="1">The sequence shown here is derived from an EMBL/GenBank/DDBJ whole genome shotgun (WGS) entry which is preliminary data.</text>
</comment>
<protein>
    <submittedName>
        <fullName evidence="1">Uncharacterized protein</fullName>
    </submittedName>
</protein>
<accession>A0A9D4NGM2</accession>
<proteinExistence type="predicted"/>
<gene>
    <name evidence="1" type="ORF">DPMN_020340</name>
</gene>